<evidence type="ECO:0000313" key="1">
    <source>
        <dbReference type="Ensembl" id="ENSLACP00000016375.1"/>
    </source>
</evidence>
<reference evidence="1" key="2">
    <citation type="submission" date="2025-08" db="UniProtKB">
        <authorList>
            <consortium name="Ensembl"/>
        </authorList>
    </citation>
    <scope>IDENTIFICATION</scope>
</reference>
<evidence type="ECO:0000313" key="2">
    <source>
        <dbReference type="Proteomes" id="UP000008672"/>
    </source>
</evidence>
<dbReference type="Ensembl" id="ENSLACT00000016489.1">
    <property type="protein sequence ID" value="ENSLACP00000016375.1"/>
    <property type="gene ID" value="ENSLACG00000014428.1"/>
</dbReference>
<accession>H3B3A4</accession>
<dbReference type="InParanoid" id="H3B3A4"/>
<dbReference type="AlphaFoldDB" id="H3B3A4"/>
<organism evidence="1 2">
    <name type="scientific">Latimeria chalumnae</name>
    <name type="common">Coelacanth</name>
    <dbReference type="NCBI Taxonomy" id="7897"/>
    <lineage>
        <taxon>Eukaryota</taxon>
        <taxon>Metazoa</taxon>
        <taxon>Chordata</taxon>
        <taxon>Craniata</taxon>
        <taxon>Vertebrata</taxon>
        <taxon>Euteleostomi</taxon>
        <taxon>Coelacanthiformes</taxon>
        <taxon>Coelacanthidae</taxon>
        <taxon>Latimeria</taxon>
    </lineage>
</organism>
<keyword evidence="2" id="KW-1185">Reference proteome</keyword>
<reference evidence="2" key="1">
    <citation type="submission" date="2011-08" db="EMBL/GenBank/DDBJ databases">
        <title>The draft genome of Latimeria chalumnae.</title>
        <authorList>
            <person name="Di Palma F."/>
            <person name="Alfoldi J."/>
            <person name="Johnson J."/>
            <person name="Berlin A."/>
            <person name="Gnerre S."/>
            <person name="Jaffe D."/>
            <person name="MacCallum I."/>
            <person name="Young S."/>
            <person name="Walker B.J."/>
            <person name="Lander E."/>
            <person name="Lindblad-Toh K."/>
        </authorList>
    </citation>
    <scope>NUCLEOTIDE SEQUENCE [LARGE SCALE GENOMIC DNA]</scope>
    <source>
        <strain evidence="2">Wild caught</strain>
    </source>
</reference>
<dbReference type="EMBL" id="AFYH01047404">
    <property type="status" value="NOT_ANNOTATED_CDS"/>
    <property type="molecule type" value="Genomic_DNA"/>
</dbReference>
<dbReference type="Proteomes" id="UP000008672">
    <property type="component" value="Unassembled WGS sequence"/>
</dbReference>
<dbReference type="HOGENOM" id="CLU_2677489_0_0_1"/>
<protein>
    <submittedName>
        <fullName evidence="1">Uncharacterized protein</fullName>
    </submittedName>
</protein>
<reference evidence="1" key="3">
    <citation type="submission" date="2025-09" db="UniProtKB">
        <authorList>
            <consortium name="Ensembl"/>
        </authorList>
    </citation>
    <scope>IDENTIFICATION</scope>
</reference>
<sequence>VKLERTFELWLLVTCKSLNSLGPKSISDLLTCYKYVPSHHQQPNNTGLLVEPNYHLMSRDYRAFSSYVPQLCNSL</sequence>
<proteinExistence type="predicted"/>
<name>H3B3A4_LATCH</name>